<evidence type="ECO:0000256" key="9">
    <source>
        <dbReference type="ARBA" id="ARBA00038341"/>
    </source>
</evidence>
<evidence type="ECO:0000313" key="15">
    <source>
        <dbReference type="Proteomes" id="UP000017836"/>
    </source>
</evidence>
<comment type="similarity">
    <text evidence="9">Belongs to the monovalent cation:proton antiporter 2 (CPA2) transporter (TC 2.A.37) family. CHX (TC 2.A.37.4) subfamily.</text>
</comment>
<evidence type="ECO:0000256" key="10">
    <source>
        <dbReference type="SAM" id="Phobius"/>
    </source>
</evidence>
<dbReference type="GO" id="GO:1902600">
    <property type="term" value="P:proton transmembrane transport"/>
    <property type="evidence" value="ECO:0007669"/>
    <property type="project" value="InterPro"/>
</dbReference>
<feature type="transmembrane region" description="Helical" evidence="10">
    <location>
        <begin position="151"/>
        <end position="170"/>
    </location>
</feature>
<dbReference type="InterPro" id="IPR006153">
    <property type="entry name" value="Cation/H_exchanger_TM"/>
</dbReference>
<evidence type="ECO:0000256" key="7">
    <source>
        <dbReference type="ARBA" id="ARBA00023065"/>
    </source>
</evidence>
<keyword evidence="3" id="KW-0633">Potassium transport</keyword>
<evidence type="ECO:0000256" key="3">
    <source>
        <dbReference type="ARBA" id="ARBA00022538"/>
    </source>
</evidence>
<feature type="domain" description="Cation/H(+) antiporter C-terminal" evidence="13">
    <location>
        <begin position="624"/>
        <end position="653"/>
    </location>
</feature>
<dbReference type="Pfam" id="PF23259">
    <property type="entry name" value="CHX17_C"/>
    <property type="match status" value="1"/>
</dbReference>
<keyword evidence="7" id="KW-0406">Ion transport</keyword>
<sequence>METAGGNSSCSCPANIFSRFTENEMEGQLFFLFAQVCILLVLVNLARIALRLVRLPQYTAELIAASIMGPFALGKISWVRDTLFPIAGLKAMVSFSSTSGLFYAFVVGLEMDPSLIWTSSRQARLTALSSLAMSAILGTAMSNPLCQMLNLQINCVNIRLILPLFIALTGSPMMIRQATEMKLGTTNVGQLGCSVAVLMDVACLSGMALVSLSPVLHQATVNHDLFEPFMALLYPMVIYTLVGPCVGLVMRSKQSGVQLVLVMVMVLVCTGLGEAVGYNGLVASFIFGLLVPRKGGVATDLLDRLFYPVRYIALPMYLNFGQQMAKYDASWHIALKGPAGLPIQAVLVVSVVSMAAKVATALVMASVYKAPLNEGIILGFLLNARGFSDMILISAAVERKVMDLRIKSLIINASILNSMLAALAVLTVMRVTKRPEPTAEPHQVIERQGHGTKLRLLVCLHNVVDVTSTINVVEACRGSGALPLAVHTLYLIEYNEQTAAQLMYRRSATDTLVGGEMKKIDATIEAYAKDAGVQLRRNSAISFFFNMHEDICHKAEDMKASIVILPFHRVQRLDGKMQLRSSALRRLNKRMLYYAPCPVGIIVDRGLGGATLRSATRMCHNIIGLFFGGASDREALTLGSRMAEHPGIHFTLVRFLPLSQIQSSTATTSGDTPEGARRSVHTYEEAMNPETLPTTSPGSNTVFISIAMKEEALDKKSLENFRTMYEETGIASYREMAAKRGQEMVATLQALDAECTLFIAGCGESQACTGLSGCATDCPELGPIGGLLSSSNFSFTSSVLTVIKWMNSRYSV</sequence>
<feature type="domain" description="Cation/H(+) antiporter central" evidence="12">
    <location>
        <begin position="485"/>
        <end position="615"/>
    </location>
</feature>
<dbReference type="Pfam" id="PF00999">
    <property type="entry name" value="Na_H_Exchanger"/>
    <property type="match status" value="1"/>
</dbReference>
<feature type="transmembrane region" description="Helical" evidence="10">
    <location>
        <begin position="232"/>
        <end position="250"/>
    </location>
</feature>
<comment type="subcellular location">
    <subcellularLocation>
        <location evidence="1">Membrane</location>
        <topology evidence="1">Multi-pass membrane protein</topology>
    </subcellularLocation>
</comment>
<feature type="transmembrane region" description="Helical" evidence="10">
    <location>
        <begin position="409"/>
        <end position="429"/>
    </location>
</feature>
<dbReference type="GO" id="GO:0098662">
    <property type="term" value="P:inorganic cation transmembrane transport"/>
    <property type="evidence" value="ECO:0000318"/>
    <property type="project" value="GO_Central"/>
</dbReference>
<dbReference type="GO" id="GO:0016020">
    <property type="term" value="C:membrane"/>
    <property type="evidence" value="ECO:0007669"/>
    <property type="project" value="UniProtKB-SubCell"/>
</dbReference>
<keyword evidence="4 10" id="KW-0812">Transmembrane</keyword>
<keyword evidence="15" id="KW-1185">Reference proteome</keyword>
<name>U5DD01_AMBTC</name>
<dbReference type="HOGENOM" id="CLU_005126_6_2_1"/>
<dbReference type="PANTHER" id="PTHR32468:SF18">
    <property type="entry name" value="CATION_H(+) ANTIPORTER 1"/>
    <property type="match status" value="1"/>
</dbReference>
<proteinExistence type="inferred from homology"/>
<feature type="transmembrane region" description="Helical" evidence="10">
    <location>
        <begin position="341"/>
        <end position="364"/>
    </location>
</feature>
<evidence type="ECO:0000256" key="6">
    <source>
        <dbReference type="ARBA" id="ARBA00022989"/>
    </source>
</evidence>
<dbReference type="Gene3D" id="1.20.1530.20">
    <property type="match status" value="1"/>
</dbReference>
<feature type="transmembrane region" description="Helical" evidence="10">
    <location>
        <begin position="304"/>
        <end position="320"/>
    </location>
</feature>
<dbReference type="Proteomes" id="UP000017836">
    <property type="component" value="Unassembled WGS sequence"/>
</dbReference>
<evidence type="ECO:0000256" key="8">
    <source>
        <dbReference type="ARBA" id="ARBA00023136"/>
    </source>
</evidence>
<evidence type="ECO:0000313" key="14">
    <source>
        <dbReference type="EMBL" id="ERN20419.1"/>
    </source>
</evidence>
<feature type="transmembrane region" description="Helical" evidence="10">
    <location>
        <begin position="376"/>
        <end position="397"/>
    </location>
</feature>
<dbReference type="AlphaFoldDB" id="U5DD01"/>
<dbReference type="InterPro" id="IPR038770">
    <property type="entry name" value="Na+/solute_symporter_sf"/>
</dbReference>
<evidence type="ECO:0000256" key="2">
    <source>
        <dbReference type="ARBA" id="ARBA00022448"/>
    </source>
</evidence>
<dbReference type="eggNOG" id="KOG1650">
    <property type="taxonomic scope" value="Eukaryota"/>
</dbReference>
<evidence type="ECO:0000259" key="11">
    <source>
        <dbReference type="Pfam" id="PF00999"/>
    </source>
</evidence>
<feature type="transmembrane region" description="Helical" evidence="10">
    <location>
        <begin position="62"/>
        <end position="79"/>
    </location>
</feature>
<dbReference type="GO" id="GO:0006885">
    <property type="term" value="P:regulation of pH"/>
    <property type="evidence" value="ECO:0000318"/>
    <property type="project" value="GO_Central"/>
</dbReference>
<dbReference type="Pfam" id="PF23256">
    <property type="entry name" value="CHX17_2nd"/>
    <property type="match status" value="1"/>
</dbReference>
<keyword evidence="6 10" id="KW-1133">Transmembrane helix</keyword>
<feature type="domain" description="Cation/H+ exchanger transmembrane" evidence="11">
    <location>
        <begin position="44"/>
        <end position="420"/>
    </location>
</feature>
<dbReference type="GO" id="GO:0006813">
    <property type="term" value="P:potassium ion transport"/>
    <property type="evidence" value="ECO:0007669"/>
    <property type="project" value="UniProtKB-KW"/>
</dbReference>
<feature type="transmembrane region" description="Helical" evidence="10">
    <location>
        <begin position="91"/>
        <end position="111"/>
    </location>
</feature>
<feature type="transmembrane region" description="Helical" evidence="10">
    <location>
        <begin position="29"/>
        <end position="50"/>
    </location>
</feature>
<dbReference type="GO" id="GO:0012505">
    <property type="term" value="C:endomembrane system"/>
    <property type="evidence" value="ECO:0000318"/>
    <property type="project" value="GO_Central"/>
</dbReference>
<keyword evidence="5" id="KW-0630">Potassium</keyword>
<evidence type="ECO:0000256" key="1">
    <source>
        <dbReference type="ARBA" id="ARBA00004141"/>
    </source>
</evidence>
<dbReference type="EMBL" id="KI392059">
    <property type="protein sequence ID" value="ERN20419.1"/>
    <property type="molecule type" value="Genomic_DNA"/>
</dbReference>
<evidence type="ECO:0000259" key="12">
    <source>
        <dbReference type="Pfam" id="PF23256"/>
    </source>
</evidence>
<dbReference type="PANTHER" id="PTHR32468">
    <property type="entry name" value="CATION/H + ANTIPORTER"/>
    <property type="match status" value="1"/>
</dbReference>
<feature type="transmembrane region" description="Helical" evidence="10">
    <location>
        <begin position="191"/>
        <end position="212"/>
    </location>
</feature>
<dbReference type="InterPro" id="IPR057291">
    <property type="entry name" value="CHX17_2nd"/>
</dbReference>
<keyword evidence="8 10" id="KW-0472">Membrane</keyword>
<feature type="transmembrane region" description="Helical" evidence="10">
    <location>
        <begin position="259"/>
        <end position="292"/>
    </location>
</feature>
<organism evidence="14 15">
    <name type="scientific">Amborella trichopoda</name>
    <dbReference type="NCBI Taxonomy" id="13333"/>
    <lineage>
        <taxon>Eukaryota</taxon>
        <taxon>Viridiplantae</taxon>
        <taxon>Streptophyta</taxon>
        <taxon>Embryophyta</taxon>
        <taxon>Tracheophyta</taxon>
        <taxon>Spermatophyta</taxon>
        <taxon>Magnoliopsida</taxon>
        <taxon>Amborellales</taxon>
        <taxon>Amborellaceae</taxon>
        <taxon>Amborella</taxon>
    </lineage>
</organism>
<dbReference type="InterPro" id="IPR057290">
    <property type="entry name" value="CHX17_C"/>
</dbReference>
<evidence type="ECO:0000256" key="5">
    <source>
        <dbReference type="ARBA" id="ARBA00022958"/>
    </source>
</evidence>
<evidence type="ECO:0000256" key="4">
    <source>
        <dbReference type="ARBA" id="ARBA00022692"/>
    </source>
</evidence>
<dbReference type="InterPro" id="IPR050794">
    <property type="entry name" value="CPA2_transporter"/>
</dbReference>
<evidence type="ECO:0000259" key="13">
    <source>
        <dbReference type="Pfam" id="PF23259"/>
    </source>
</evidence>
<reference evidence="15" key="1">
    <citation type="journal article" date="2013" name="Science">
        <title>The Amborella genome and the evolution of flowering plants.</title>
        <authorList>
            <consortium name="Amborella Genome Project"/>
        </authorList>
    </citation>
    <scope>NUCLEOTIDE SEQUENCE [LARGE SCALE GENOMIC DNA]</scope>
</reference>
<dbReference type="GO" id="GO:0015297">
    <property type="term" value="F:antiporter activity"/>
    <property type="evidence" value="ECO:0007669"/>
    <property type="project" value="InterPro"/>
</dbReference>
<keyword evidence="2" id="KW-0813">Transport</keyword>
<accession>U5DD01</accession>
<protein>
    <submittedName>
        <fullName evidence="14">Uncharacterized protein</fullName>
    </submittedName>
</protein>
<gene>
    <name evidence="14" type="ORF">AMTR_s00068p00106280</name>
</gene>
<dbReference type="Gramene" id="ERN20419">
    <property type="protein sequence ID" value="ERN20419"/>
    <property type="gene ID" value="AMTR_s00068p00106280"/>
</dbReference>